<dbReference type="RefSeq" id="WP_166586009.1">
    <property type="nucleotide sequence ID" value="NZ_WWEO01000042.1"/>
</dbReference>
<accession>A0A966DU59</accession>
<evidence type="ECO:0000313" key="1">
    <source>
        <dbReference type="EMBL" id="NCD70042.1"/>
    </source>
</evidence>
<evidence type="ECO:0000313" key="2">
    <source>
        <dbReference type="Proteomes" id="UP000638732"/>
    </source>
</evidence>
<dbReference type="EMBL" id="WWEO01000042">
    <property type="protein sequence ID" value="NCD70042.1"/>
    <property type="molecule type" value="Genomic_DNA"/>
</dbReference>
<dbReference type="Proteomes" id="UP000638732">
    <property type="component" value="Unassembled WGS sequence"/>
</dbReference>
<proteinExistence type="predicted"/>
<keyword evidence="2" id="KW-1185">Reference proteome</keyword>
<gene>
    <name evidence="1" type="ORF">GSY63_11795</name>
</gene>
<dbReference type="AlphaFoldDB" id="A0A966DU59"/>
<reference evidence="1" key="2">
    <citation type="submission" date="2020-10" db="EMBL/GenBank/DDBJ databases">
        <title>Mucilaginibacter sp. nov., isolated from soil.</title>
        <authorList>
            <person name="Jeon C.O."/>
        </authorList>
    </citation>
    <scope>NUCLEOTIDE SEQUENCE</scope>
    <source>
        <strain evidence="1">R11</strain>
    </source>
</reference>
<organism evidence="1 2">
    <name type="scientific">Mucilaginibacter agri</name>
    <dbReference type="NCBI Taxonomy" id="2695265"/>
    <lineage>
        <taxon>Bacteria</taxon>
        <taxon>Pseudomonadati</taxon>
        <taxon>Bacteroidota</taxon>
        <taxon>Sphingobacteriia</taxon>
        <taxon>Sphingobacteriales</taxon>
        <taxon>Sphingobacteriaceae</taxon>
        <taxon>Mucilaginibacter</taxon>
    </lineage>
</organism>
<sequence>MLPAKRNKNQYLSKIATSLFSDEDYNDYKADLIISLEQSNLSFRDLSYFLLTVDHFYGRMYKKGFLSYSMTELVQLKADEIRQGSIEIIIEDILSKLPLKEAVYFYLLIKHLPSGLKSISETAKNFSETFYNYERAKVVRQARKSLRKNLKNDDLLKDLTDDEIVKLAQNLQKRYQIDTKLVEKASRFANEKLKGVTIKRRKKN</sequence>
<name>A0A966DU59_9SPHI</name>
<protein>
    <submittedName>
        <fullName evidence="1">Uncharacterized protein</fullName>
    </submittedName>
</protein>
<reference evidence="1" key="1">
    <citation type="submission" date="2020-01" db="EMBL/GenBank/DDBJ databases">
        <authorList>
            <person name="Seo Y.L."/>
        </authorList>
    </citation>
    <scope>NUCLEOTIDE SEQUENCE</scope>
    <source>
        <strain evidence="1">R11</strain>
    </source>
</reference>
<comment type="caution">
    <text evidence="1">The sequence shown here is derived from an EMBL/GenBank/DDBJ whole genome shotgun (WGS) entry which is preliminary data.</text>
</comment>